<dbReference type="OrthoDB" id="10501408at2759"/>
<sequence length="228" mass="24823">MATPNRTEPPNFRREELKSRFYSVLELSNSEAPRSVVEEAAAALLLESGLLSREQSVLHSLLADLPEGYVEHAEEALRHANLATSTISILHPAVGPLITLLEMSLENARCYQTVIDRAVKEGVVDIEIMMELLADEGKLQLFLMRSIAAMDAAHGPPRTAPKYVLSLSRAPAYDLETTSLLRGLMARLQFANKGAEATPEEAAPEETPPNAKETGGKVPDAKIEPDSI</sequence>
<evidence type="ECO:0000256" key="1">
    <source>
        <dbReference type="SAM" id="MobiDB-lite"/>
    </source>
</evidence>
<evidence type="ECO:0000313" key="2">
    <source>
        <dbReference type="EMBL" id="KAG7041342.1"/>
    </source>
</evidence>
<organism evidence="2 3">
    <name type="scientific">Colletotrichum scovillei</name>
    <dbReference type="NCBI Taxonomy" id="1209932"/>
    <lineage>
        <taxon>Eukaryota</taxon>
        <taxon>Fungi</taxon>
        <taxon>Dikarya</taxon>
        <taxon>Ascomycota</taxon>
        <taxon>Pezizomycotina</taxon>
        <taxon>Sordariomycetes</taxon>
        <taxon>Hypocreomycetidae</taxon>
        <taxon>Glomerellales</taxon>
        <taxon>Glomerellaceae</taxon>
        <taxon>Colletotrichum</taxon>
        <taxon>Colletotrichum acutatum species complex</taxon>
    </lineage>
</organism>
<dbReference type="AlphaFoldDB" id="A0A9P7QRN6"/>
<comment type="caution">
    <text evidence="2">The sequence shown here is derived from an EMBL/GenBank/DDBJ whole genome shotgun (WGS) entry which is preliminary data.</text>
</comment>
<name>A0A9P7QRN6_9PEZI</name>
<dbReference type="Proteomes" id="UP000699042">
    <property type="component" value="Unassembled WGS sequence"/>
</dbReference>
<proteinExistence type="predicted"/>
<gene>
    <name evidence="2" type="ORF">JMJ77_003448</name>
</gene>
<reference evidence="2" key="1">
    <citation type="submission" date="2021-05" db="EMBL/GenBank/DDBJ databases">
        <title>Comparative genomics of three Colletotrichum scovillei strains and genetic complementation revealed genes involved fungal growth and virulence on chili pepper.</title>
        <authorList>
            <person name="Hsieh D.-K."/>
            <person name="Chuang S.-C."/>
            <person name="Chen C.-Y."/>
            <person name="Chao Y.-T."/>
            <person name="Lu M.-Y.J."/>
            <person name="Lee M.-H."/>
            <person name="Shih M.-C."/>
        </authorList>
    </citation>
    <scope>NUCLEOTIDE SEQUENCE</scope>
    <source>
        <strain evidence="2">Coll-153</strain>
    </source>
</reference>
<accession>A0A9P7QRN6</accession>
<feature type="region of interest" description="Disordered" evidence="1">
    <location>
        <begin position="193"/>
        <end position="228"/>
    </location>
</feature>
<keyword evidence="3" id="KW-1185">Reference proteome</keyword>
<protein>
    <submittedName>
        <fullName evidence="2">Uncharacterized protein</fullName>
    </submittedName>
</protein>
<feature type="compositionally biased region" description="Basic and acidic residues" evidence="1">
    <location>
        <begin position="219"/>
        <end position="228"/>
    </location>
</feature>
<dbReference type="EMBL" id="JAESDN010000015">
    <property type="protein sequence ID" value="KAG7041342.1"/>
    <property type="molecule type" value="Genomic_DNA"/>
</dbReference>
<evidence type="ECO:0000313" key="3">
    <source>
        <dbReference type="Proteomes" id="UP000699042"/>
    </source>
</evidence>